<keyword evidence="3" id="KW-1185">Reference proteome</keyword>
<evidence type="ECO:0000313" key="2">
    <source>
        <dbReference type="EnsemblPlants" id="Solyc10g054725.1.1"/>
    </source>
</evidence>
<dbReference type="Gramene" id="Solyc10g054725.1.1">
    <property type="protein sequence ID" value="Solyc10g054725.1.1"/>
    <property type="gene ID" value="Solyc10g054725.1"/>
</dbReference>
<dbReference type="EnsemblPlants" id="Solyc10g054725.1.1">
    <property type="protein sequence ID" value="Solyc10g054725.1.1"/>
    <property type="gene ID" value="Solyc10g054725.1"/>
</dbReference>
<feature type="region of interest" description="Disordered" evidence="1">
    <location>
        <begin position="35"/>
        <end position="61"/>
    </location>
</feature>
<dbReference type="InParanoid" id="A0A3Q7IH71"/>
<feature type="compositionally biased region" description="Polar residues" evidence="1">
    <location>
        <begin position="44"/>
        <end position="61"/>
    </location>
</feature>
<organism evidence="2">
    <name type="scientific">Solanum lycopersicum</name>
    <name type="common">Tomato</name>
    <name type="synonym">Lycopersicon esculentum</name>
    <dbReference type="NCBI Taxonomy" id="4081"/>
    <lineage>
        <taxon>Eukaryota</taxon>
        <taxon>Viridiplantae</taxon>
        <taxon>Streptophyta</taxon>
        <taxon>Embryophyta</taxon>
        <taxon>Tracheophyta</taxon>
        <taxon>Spermatophyta</taxon>
        <taxon>Magnoliopsida</taxon>
        <taxon>eudicotyledons</taxon>
        <taxon>Gunneridae</taxon>
        <taxon>Pentapetalae</taxon>
        <taxon>asterids</taxon>
        <taxon>lamiids</taxon>
        <taxon>Solanales</taxon>
        <taxon>Solanaceae</taxon>
        <taxon>Solanoideae</taxon>
        <taxon>Solaneae</taxon>
        <taxon>Solanum</taxon>
        <taxon>Solanum subgen. Lycopersicon</taxon>
    </lineage>
</organism>
<dbReference type="Proteomes" id="UP000004994">
    <property type="component" value="Chromosome 10"/>
</dbReference>
<reference evidence="2" key="1">
    <citation type="journal article" date="2012" name="Nature">
        <title>The tomato genome sequence provides insights into fleshy fruit evolution.</title>
        <authorList>
            <consortium name="Tomato Genome Consortium"/>
        </authorList>
    </citation>
    <scope>NUCLEOTIDE SEQUENCE [LARGE SCALE GENOMIC DNA]</scope>
    <source>
        <strain evidence="2">cv. Heinz 1706</strain>
    </source>
</reference>
<name>A0A3Q7IH71_SOLLC</name>
<accession>A0A3Q7IH71</accession>
<evidence type="ECO:0000256" key="1">
    <source>
        <dbReference type="SAM" id="MobiDB-lite"/>
    </source>
</evidence>
<protein>
    <submittedName>
        <fullName evidence="2">Uncharacterized protein</fullName>
    </submittedName>
</protein>
<proteinExistence type="predicted"/>
<dbReference type="AlphaFoldDB" id="A0A3Q7IH71"/>
<sequence>MEREGWDMTLKCLGLMSNVRRVLLAVKHDGREIGGIIGDKRRNSGNPMNQNEMGPNSRSID</sequence>
<evidence type="ECO:0000313" key="3">
    <source>
        <dbReference type="Proteomes" id="UP000004994"/>
    </source>
</evidence>
<reference evidence="2" key="2">
    <citation type="submission" date="2019-01" db="UniProtKB">
        <authorList>
            <consortium name="EnsemblPlants"/>
        </authorList>
    </citation>
    <scope>IDENTIFICATION</scope>
    <source>
        <strain evidence="2">cv. Heinz 1706</strain>
    </source>
</reference>